<dbReference type="EMBL" id="SBIQ01001312">
    <property type="protein sequence ID" value="KAF7670499.1"/>
    <property type="molecule type" value="Genomic_DNA"/>
</dbReference>
<organism evidence="2 3">
    <name type="scientific">Astathelohania contejeani</name>
    <dbReference type="NCBI Taxonomy" id="164912"/>
    <lineage>
        <taxon>Eukaryota</taxon>
        <taxon>Fungi</taxon>
        <taxon>Fungi incertae sedis</taxon>
        <taxon>Microsporidia</taxon>
        <taxon>Astathelohaniidae</taxon>
        <taxon>Astathelohania</taxon>
    </lineage>
</organism>
<comment type="caution">
    <text evidence="2">The sequence shown here is derived from an EMBL/GenBank/DDBJ whole genome shotgun (WGS) entry which is preliminary data.</text>
</comment>
<accession>A0ABQ7HUV1</accession>
<proteinExistence type="predicted"/>
<gene>
    <name evidence="2" type="ORF">TCON_2848</name>
</gene>
<keyword evidence="3" id="KW-1185">Reference proteome</keyword>
<keyword evidence="1" id="KW-1133">Transmembrane helix</keyword>
<evidence type="ECO:0000313" key="3">
    <source>
        <dbReference type="Proteomes" id="UP001516464"/>
    </source>
</evidence>
<keyword evidence="1" id="KW-0472">Membrane</keyword>
<reference evidence="2 3" key="1">
    <citation type="submission" date="2019-01" db="EMBL/GenBank/DDBJ databases">
        <title>Genomes sequencing and comparative genomics of infectious freshwater microsporidia, Cucumispora dikerogammari and Thelohania contejeani.</title>
        <authorList>
            <person name="Cormier A."/>
            <person name="Giraud I."/>
            <person name="Wattier R."/>
            <person name="Teixeira M."/>
            <person name="Grandjean F."/>
            <person name="Rigaud T."/>
            <person name="Cordaux R."/>
        </authorList>
    </citation>
    <scope>NUCLEOTIDE SEQUENCE [LARGE SCALE GENOMIC DNA]</scope>
    <source>
        <strain evidence="2">T1</strain>
        <tissue evidence="2">Spores</tissue>
    </source>
</reference>
<protein>
    <submittedName>
        <fullName evidence="2">Uncharacterized protein</fullName>
    </submittedName>
</protein>
<evidence type="ECO:0000256" key="1">
    <source>
        <dbReference type="SAM" id="Phobius"/>
    </source>
</evidence>
<name>A0ABQ7HUV1_9MICR</name>
<sequence>FLSSFHSIDNSNSVNFCTSINHERKMFSIYNYTSTLKMIHDYNCNMNNADVFDQKMENYKTNRKSNRRTFKLSLFIINVFLNNLYILYIDKRLGYCRRLEFGLKISKYMCTKGEINSVLKKSTFDTKNEPTKKTDDPCESIIRKKEKTTYFT</sequence>
<feature type="non-terminal residue" evidence="2">
    <location>
        <position position="1"/>
    </location>
</feature>
<evidence type="ECO:0000313" key="2">
    <source>
        <dbReference type="EMBL" id="KAF7670499.1"/>
    </source>
</evidence>
<dbReference type="Proteomes" id="UP001516464">
    <property type="component" value="Unassembled WGS sequence"/>
</dbReference>
<feature type="transmembrane region" description="Helical" evidence="1">
    <location>
        <begin position="69"/>
        <end position="88"/>
    </location>
</feature>
<keyword evidence="1" id="KW-0812">Transmembrane</keyword>